<dbReference type="SUPFAM" id="SSF50969">
    <property type="entry name" value="YVTN repeat-like/Quinoprotein amine dehydrogenase"/>
    <property type="match status" value="1"/>
</dbReference>
<organism evidence="2">
    <name type="scientific">freshwater metagenome</name>
    <dbReference type="NCBI Taxonomy" id="449393"/>
    <lineage>
        <taxon>unclassified sequences</taxon>
        <taxon>metagenomes</taxon>
        <taxon>ecological metagenomes</taxon>
    </lineage>
</organism>
<protein>
    <submittedName>
        <fullName evidence="2">Unannotated protein</fullName>
    </submittedName>
</protein>
<name>A0A6J7KYU2_9ZZZZ</name>
<feature type="region of interest" description="Disordered" evidence="1">
    <location>
        <begin position="28"/>
        <end position="52"/>
    </location>
</feature>
<reference evidence="2" key="1">
    <citation type="submission" date="2020-05" db="EMBL/GenBank/DDBJ databases">
        <authorList>
            <person name="Chiriac C."/>
            <person name="Salcher M."/>
            <person name="Ghai R."/>
            <person name="Kavagutti S V."/>
        </authorList>
    </citation>
    <scope>NUCLEOTIDE SEQUENCE</scope>
</reference>
<dbReference type="PROSITE" id="PS51257">
    <property type="entry name" value="PROKAR_LIPOPROTEIN"/>
    <property type="match status" value="1"/>
</dbReference>
<dbReference type="InterPro" id="IPR011044">
    <property type="entry name" value="Quino_amine_DH_bsu"/>
</dbReference>
<sequence>MKHRGVAALCGALLVATGCSAGVTADTVAPPAPERTAGSTASPTSPSEALGSIPDALRQTLPTATEPVEGGIDIDLMSAIAAPMVDEAPVGRGMLLAQLLLESTDANRETIRAGHPYLMTQTGDWRQFDLQRYGFGAVAYGELSMAISSDGRKVALADPSGLVTVDLRNNGFRRFNLPVHHAVAMVWSSDGATLFLKDRHSSKRPCGPKGCALDVTTGDLTAVPYDLFYATPGAVAETFEVKGSTKSRPGRVITYQGGAASTSVELAYRISPYTAGGPTAARHVAFPQCSLTPKAREAGGVVVVEPPTGTVVAMLASKPGRQCHLGAQAWLTDRHLLVDDWRSGDLWLWDVQNERVSHVATSQATGLNVQVARGVMAQHFREILRP</sequence>
<feature type="compositionally biased region" description="Low complexity" evidence="1">
    <location>
        <begin position="36"/>
        <end position="47"/>
    </location>
</feature>
<dbReference type="EMBL" id="CAFBMW010000036">
    <property type="protein sequence ID" value="CAB4960845.1"/>
    <property type="molecule type" value="Genomic_DNA"/>
</dbReference>
<accession>A0A6J7KYU2</accession>
<gene>
    <name evidence="2" type="ORF">UFOPK3662_03218</name>
</gene>
<evidence type="ECO:0000256" key="1">
    <source>
        <dbReference type="SAM" id="MobiDB-lite"/>
    </source>
</evidence>
<proteinExistence type="predicted"/>
<evidence type="ECO:0000313" key="2">
    <source>
        <dbReference type="EMBL" id="CAB4960845.1"/>
    </source>
</evidence>
<dbReference type="AlphaFoldDB" id="A0A6J7KYU2"/>